<protein>
    <submittedName>
        <fullName evidence="4">Two-component response regulator</fullName>
    </submittedName>
</protein>
<dbReference type="GO" id="GO:0006355">
    <property type="term" value="P:regulation of DNA-templated transcription"/>
    <property type="evidence" value="ECO:0007669"/>
    <property type="project" value="InterPro"/>
</dbReference>
<evidence type="ECO:0000256" key="2">
    <source>
        <dbReference type="SAM" id="MobiDB-lite"/>
    </source>
</evidence>
<dbReference type="InterPro" id="IPR016032">
    <property type="entry name" value="Sig_transdc_resp-reg_C-effctor"/>
</dbReference>
<dbReference type="SUPFAM" id="SSF46894">
    <property type="entry name" value="C-terminal effector domain of the bipartite response regulators"/>
    <property type="match status" value="1"/>
</dbReference>
<dbReference type="EMBL" id="AUZX01012613">
    <property type="protein sequence ID" value="EQD38668.1"/>
    <property type="molecule type" value="Genomic_DNA"/>
</dbReference>
<feature type="compositionally biased region" description="Polar residues" evidence="2">
    <location>
        <begin position="55"/>
        <end position="65"/>
    </location>
</feature>
<dbReference type="InterPro" id="IPR036388">
    <property type="entry name" value="WH-like_DNA-bd_sf"/>
</dbReference>
<feature type="non-terminal residue" evidence="4">
    <location>
        <position position="1"/>
    </location>
</feature>
<evidence type="ECO:0000259" key="3">
    <source>
        <dbReference type="PROSITE" id="PS51755"/>
    </source>
</evidence>
<evidence type="ECO:0000313" key="4">
    <source>
        <dbReference type="EMBL" id="EQD38668.1"/>
    </source>
</evidence>
<dbReference type="GO" id="GO:0003677">
    <property type="term" value="F:DNA binding"/>
    <property type="evidence" value="ECO:0007669"/>
    <property type="project" value="UniProtKB-KW"/>
</dbReference>
<dbReference type="AlphaFoldDB" id="T0Z075"/>
<accession>T0Z075</accession>
<feature type="domain" description="OmpR/PhoB-type" evidence="3">
    <location>
        <begin position="1"/>
        <end position="51"/>
    </location>
</feature>
<reference evidence="4" key="1">
    <citation type="submission" date="2013-08" db="EMBL/GenBank/DDBJ databases">
        <authorList>
            <person name="Mendez C."/>
            <person name="Richter M."/>
            <person name="Ferrer M."/>
            <person name="Sanchez J."/>
        </authorList>
    </citation>
    <scope>NUCLEOTIDE SEQUENCE</scope>
</reference>
<keyword evidence="1" id="KW-0238">DNA-binding</keyword>
<feature type="region of interest" description="Disordered" evidence="2">
    <location>
        <begin position="46"/>
        <end position="65"/>
    </location>
</feature>
<dbReference type="Gene3D" id="1.10.10.10">
    <property type="entry name" value="Winged helix-like DNA-binding domain superfamily/Winged helix DNA-binding domain"/>
    <property type="match status" value="1"/>
</dbReference>
<gene>
    <name evidence="4" type="ORF">B1A_17160</name>
</gene>
<name>T0Z075_9ZZZZ</name>
<dbReference type="GO" id="GO:0000160">
    <property type="term" value="P:phosphorelay signal transduction system"/>
    <property type="evidence" value="ECO:0007669"/>
    <property type="project" value="InterPro"/>
</dbReference>
<evidence type="ECO:0000256" key="1">
    <source>
        <dbReference type="ARBA" id="ARBA00023125"/>
    </source>
</evidence>
<organism evidence="4">
    <name type="scientific">mine drainage metagenome</name>
    <dbReference type="NCBI Taxonomy" id="410659"/>
    <lineage>
        <taxon>unclassified sequences</taxon>
        <taxon>metagenomes</taxon>
        <taxon>ecological metagenomes</taxon>
    </lineage>
</organism>
<dbReference type="InterPro" id="IPR001867">
    <property type="entry name" value="OmpR/PhoB-type_DNA-bd"/>
</dbReference>
<sequence>SQIEEHVWNYDFEGQSNLVDVYVGRLRRKLAAADAGAPIATLRGTGYRFDPEPPCTTSSAALASA</sequence>
<dbReference type="PROSITE" id="PS51755">
    <property type="entry name" value="OMPR_PHOB"/>
    <property type="match status" value="1"/>
</dbReference>
<reference evidence="4" key="2">
    <citation type="journal article" date="2014" name="ISME J.">
        <title>Microbial stratification in low pH oxic and suboxic macroscopic growths along an acid mine drainage.</title>
        <authorList>
            <person name="Mendez-Garcia C."/>
            <person name="Mesa V."/>
            <person name="Sprenger R.R."/>
            <person name="Richter M."/>
            <person name="Diez M.S."/>
            <person name="Solano J."/>
            <person name="Bargiela R."/>
            <person name="Golyshina O.V."/>
            <person name="Manteca A."/>
            <person name="Ramos J.L."/>
            <person name="Gallego J.R."/>
            <person name="Llorente I."/>
            <person name="Martins Dos Santos V.A."/>
            <person name="Jensen O.N."/>
            <person name="Pelaez A.I."/>
            <person name="Sanchez J."/>
            <person name="Ferrer M."/>
        </authorList>
    </citation>
    <scope>NUCLEOTIDE SEQUENCE</scope>
</reference>
<proteinExistence type="predicted"/>
<comment type="caution">
    <text evidence="4">The sequence shown here is derived from an EMBL/GenBank/DDBJ whole genome shotgun (WGS) entry which is preliminary data.</text>
</comment>
<dbReference type="CDD" id="cd00383">
    <property type="entry name" value="trans_reg_C"/>
    <property type="match status" value="1"/>
</dbReference>
<dbReference type="Pfam" id="PF00486">
    <property type="entry name" value="Trans_reg_C"/>
    <property type="match status" value="1"/>
</dbReference>